<dbReference type="InterPro" id="IPR029069">
    <property type="entry name" value="HotDog_dom_sf"/>
</dbReference>
<dbReference type="STRING" id="157733.AB986_03280"/>
<organism evidence="2 3">
    <name type="scientific">Guptibacillus hwajinpoensis</name>
    <dbReference type="NCBI Taxonomy" id="208199"/>
    <lineage>
        <taxon>Bacteria</taxon>
        <taxon>Bacillati</taxon>
        <taxon>Bacillota</taxon>
        <taxon>Bacilli</taxon>
        <taxon>Bacillales</taxon>
        <taxon>Guptibacillaceae</taxon>
        <taxon>Guptibacillus</taxon>
    </lineage>
</organism>
<dbReference type="AlphaFoldDB" id="A0A0J6D215"/>
<dbReference type="PIRSF" id="PIRSF018072">
    <property type="entry name" value="UCP018072"/>
    <property type="match status" value="1"/>
</dbReference>
<dbReference type="Gene3D" id="3.10.129.10">
    <property type="entry name" value="Hotdog Thioesterase"/>
    <property type="match status" value="1"/>
</dbReference>
<evidence type="ECO:0000259" key="1">
    <source>
        <dbReference type="Pfam" id="PF13452"/>
    </source>
</evidence>
<evidence type="ECO:0000313" key="3">
    <source>
        <dbReference type="Proteomes" id="UP000035996"/>
    </source>
</evidence>
<dbReference type="Pfam" id="PF13452">
    <property type="entry name" value="FAS1_DH_region"/>
    <property type="match status" value="1"/>
</dbReference>
<dbReference type="RefSeq" id="WP_048309455.1">
    <property type="nucleotide sequence ID" value="NZ_CP119526.1"/>
</dbReference>
<comment type="caution">
    <text evidence="2">The sequence shown here is derived from an EMBL/GenBank/DDBJ whole genome shotgun (WGS) entry which is preliminary data.</text>
</comment>
<dbReference type="InterPro" id="IPR039569">
    <property type="entry name" value="FAS1-like_DH_region"/>
</dbReference>
<protein>
    <submittedName>
        <fullName evidence="2">Dehydratase</fullName>
    </submittedName>
</protein>
<evidence type="ECO:0000313" key="2">
    <source>
        <dbReference type="EMBL" id="KMM38344.1"/>
    </source>
</evidence>
<dbReference type="EMBL" id="LELK01000001">
    <property type="protein sequence ID" value="KMM38344.1"/>
    <property type="molecule type" value="Genomic_DNA"/>
</dbReference>
<feature type="domain" description="FAS1-like dehydratase" evidence="1">
    <location>
        <begin position="5"/>
        <end position="132"/>
    </location>
</feature>
<gene>
    <name evidence="2" type="ORF">AB986_03280</name>
</gene>
<dbReference type="Proteomes" id="UP000035996">
    <property type="component" value="Unassembled WGS sequence"/>
</dbReference>
<dbReference type="InterPro" id="IPR016709">
    <property type="entry name" value="HadA-like"/>
</dbReference>
<dbReference type="SUPFAM" id="SSF54637">
    <property type="entry name" value="Thioesterase/thiol ester dehydrase-isomerase"/>
    <property type="match status" value="1"/>
</dbReference>
<keyword evidence="3" id="KW-1185">Reference proteome</keyword>
<name>A0A0J6D215_9BACL</name>
<accession>A0A0J6D215</accession>
<dbReference type="PATRIC" id="fig|157733.3.peg.2870"/>
<reference evidence="2" key="1">
    <citation type="submission" date="2015-06" db="EMBL/GenBank/DDBJ databases">
        <authorList>
            <person name="Liu B."/>
            <person name="Wang J."/>
            <person name="Zhu Y."/>
            <person name="Liu G."/>
            <person name="Chen Q."/>
            <person name="Zheng C."/>
            <person name="Che J."/>
            <person name="Ge C."/>
            <person name="Shi H."/>
            <person name="Pan Z."/>
            <person name="Liu X."/>
        </authorList>
    </citation>
    <scope>NUCLEOTIDE SEQUENCE [LARGE SCALE GENOMIC DNA]</scope>
    <source>
        <strain evidence="2">DSM 16346</strain>
    </source>
</reference>
<dbReference type="OrthoDB" id="160199at2"/>
<sequence>MFEEMIGKQSIPVKNRVEHGSVKAFSNAIGDPSPIYTDEEVGKRSRYGKNLAPPTYPRVFDYGVIEDFNLPNVGLIHGKQTFQYNRPLLVGETVMCSTILEDYYERKGQSGLLGFLILKRFGKESDGDIIFTEEQVVIITEAVRKGMTS</sequence>
<dbReference type="CDD" id="cd03441">
    <property type="entry name" value="R_hydratase_like"/>
    <property type="match status" value="1"/>
</dbReference>
<proteinExistence type="predicted"/>